<dbReference type="Proteomes" id="UP000693946">
    <property type="component" value="Unassembled WGS sequence"/>
</dbReference>
<keyword evidence="3" id="KW-1185">Reference proteome</keyword>
<dbReference type="AlphaFoldDB" id="A0AAV6PN44"/>
<comment type="caution">
    <text evidence="2">The sequence shown here is derived from an EMBL/GenBank/DDBJ whole genome shotgun (WGS) entry which is preliminary data.</text>
</comment>
<feature type="chain" id="PRO_5043551919" evidence="1">
    <location>
        <begin position="23"/>
        <end position="638"/>
    </location>
</feature>
<gene>
    <name evidence="2" type="ORF">JOB18_041711</name>
</gene>
<dbReference type="Pfam" id="PF04832">
    <property type="entry name" value="SOUL"/>
    <property type="match status" value="3"/>
</dbReference>
<sequence length="638" mass="71360">HSFTMIYFSGLVVCLLVLTAEAYVESGSEAFCADAKQCLVYNVTCKTDDYEVRSYESVYVAATLVNASTLEEAQMIGYPRLLAYFNGSNDMGVSIDPVAPGLVIVPHNKEPEYFIQIALPAEYQQEPPLPTDNSVFVTYTPPTTFYVVGYHGKKTDQKERKTIESLSRDLDSAGASYIKEYHFSATYIKPGPARNMYNEVAFYVMDEPVWLVVCLLVLTAEAYVESGSEAFCADAKQCLVYNVTCKTDDYEVRSYESVKVASTIVRAPTLEEAQMIGYPRLLDYFKGSNDMGVSIDPVAPAFMIVPHKKDSDYFIQLALPPEYQQEPPIPTDDLVFFIHSLPTIYYVRGYHGKKTGENDQKESKSLSHDLDSAGASYIKEYHFSAIYNRPGPEGNMWIFRSLAPPLDTETYVPALHTVHKASHLSRPDLKAGKLFSNSSVNEHLRFGMLLASGSEAFCADAKQCLVYNVTCKTDDYEVRSYESVYVAATIVNASTLEEAQMIGYPRLLAYFNGSNDMGVSIDPVAPGLVIVPHNKEPEYFIQIALPAEYQQEPPLPTDNSVFVTYTPPTTFYVVGYHGKKTDQKERKTIESLSRDLDSAGASYIKEYHFSATYIKPGPARNMYNEVAFYVMDEPVCED</sequence>
<name>A0AAV6PN44_SOLSE</name>
<reference evidence="2 3" key="1">
    <citation type="journal article" date="2021" name="Sci. Rep.">
        <title>Chromosome anchoring in Senegalese sole (Solea senegalensis) reveals sex-associated markers and genome rearrangements in flatfish.</title>
        <authorList>
            <person name="Guerrero-Cozar I."/>
            <person name="Gomez-Garrido J."/>
            <person name="Berbel C."/>
            <person name="Martinez-Blanch J.F."/>
            <person name="Alioto T."/>
            <person name="Claros M.G."/>
            <person name="Gagnaire P.A."/>
            <person name="Manchado M."/>
        </authorList>
    </citation>
    <scope>NUCLEOTIDE SEQUENCE [LARGE SCALE GENOMIC DNA]</scope>
    <source>
        <strain evidence="2">Sse05_10M</strain>
    </source>
</reference>
<accession>A0AAV6PN44</accession>
<evidence type="ECO:0000313" key="2">
    <source>
        <dbReference type="EMBL" id="KAG7471594.1"/>
    </source>
</evidence>
<keyword evidence="1" id="KW-0732">Signal</keyword>
<organism evidence="2 3">
    <name type="scientific">Solea senegalensis</name>
    <name type="common">Senegalese sole</name>
    <dbReference type="NCBI Taxonomy" id="28829"/>
    <lineage>
        <taxon>Eukaryota</taxon>
        <taxon>Metazoa</taxon>
        <taxon>Chordata</taxon>
        <taxon>Craniata</taxon>
        <taxon>Vertebrata</taxon>
        <taxon>Euteleostomi</taxon>
        <taxon>Actinopterygii</taxon>
        <taxon>Neopterygii</taxon>
        <taxon>Teleostei</taxon>
        <taxon>Neoteleostei</taxon>
        <taxon>Acanthomorphata</taxon>
        <taxon>Carangaria</taxon>
        <taxon>Pleuronectiformes</taxon>
        <taxon>Pleuronectoidei</taxon>
        <taxon>Soleidae</taxon>
        <taxon>Solea</taxon>
    </lineage>
</organism>
<protein>
    <submittedName>
        <fullName evidence="2">Uncharacterized protein</fullName>
    </submittedName>
</protein>
<evidence type="ECO:0000313" key="3">
    <source>
        <dbReference type="Proteomes" id="UP000693946"/>
    </source>
</evidence>
<feature type="non-terminal residue" evidence="2">
    <location>
        <position position="1"/>
    </location>
</feature>
<dbReference type="EMBL" id="JAGKHQ010000191">
    <property type="protein sequence ID" value="KAG7471594.1"/>
    <property type="molecule type" value="Genomic_DNA"/>
</dbReference>
<dbReference type="PANTHER" id="PTHR11220:SF1">
    <property type="entry name" value="HEME-BINDING PROTEIN 2"/>
    <property type="match status" value="1"/>
</dbReference>
<proteinExistence type="predicted"/>
<dbReference type="InterPro" id="IPR006917">
    <property type="entry name" value="SOUL_heme-bd"/>
</dbReference>
<feature type="signal peptide" evidence="1">
    <location>
        <begin position="1"/>
        <end position="22"/>
    </location>
</feature>
<dbReference type="GO" id="GO:0020037">
    <property type="term" value="F:heme binding"/>
    <property type="evidence" value="ECO:0007669"/>
    <property type="project" value="TreeGrafter"/>
</dbReference>
<dbReference type="PANTHER" id="PTHR11220">
    <property type="entry name" value="HEME-BINDING PROTEIN-RELATED"/>
    <property type="match status" value="1"/>
</dbReference>
<evidence type="ECO:0000256" key="1">
    <source>
        <dbReference type="SAM" id="SignalP"/>
    </source>
</evidence>